<dbReference type="InterPro" id="IPR047923">
    <property type="entry name" value="ArpA-like"/>
</dbReference>
<reference evidence="6 7" key="1">
    <citation type="submission" date="2021-02" db="EMBL/GenBank/DDBJ databases">
        <title>Streptomyces spirodelae sp. nov., isolated from duckweed.</title>
        <authorList>
            <person name="Saimee Y."/>
            <person name="Duangmal K."/>
        </authorList>
    </citation>
    <scope>NUCLEOTIDE SEQUENCE [LARGE SCALE GENOMIC DNA]</scope>
    <source>
        <strain evidence="6 7">DW4-2</strain>
    </source>
</reference>
<dbReference type="InterPro" id="IPR009057">
    <property type="entry name" value="Homeodomain-like_sf"/>
</dbReference>
<dbReference type="Gene3D" id="1.10.357.10">
    <property type="entry name" value="Tetracycline Repressor, domain 2"/>
    <property type="match status" value="1"/>
</dbReference>
<evidence type="ECO:0000256" key="4">
    <source>
        <dbReference type="PROSITE-ProRule" id="PRU00335"/>
    </source>
</evidence>
<dbReference type="PROSITE" id="PS01081">
    <property type="entry name" value="HTH_TETR_1"/>
    <property type="match status" value="1"/>
</dbReference>
<dbReference type="PANTHER" id="PTHR30055">
    <property type="entry name" value="HTH-TYPE TRANSCRIPTIONAL REGULATOR RUTR"/>
    <property type="match status" value="1"/>
</dbReference>
<evidence type="ECO:0000313" key="7">
    <source>
        <dbReference type="Proteomes" id="UP001518976"/>
    </source>
</evidence>
<accession>A0ABS3WRU6</accession>
<dbReference type="InterPro" id="IPR054126">
    <property type="entry name" value="CprB_TetR_C"/>
</dbReference>
<proteinExistence type="predicted"/>
<dbReference type="SUPFAM" id="SSF48498">
    <property type="entry name" value="Tetracyclin repressor-like, C-terminal domain"/>
    <property type="match status" value="1"/>
</dbReference>
<dbReference type="PRINTS" id="PR00455">
    <property type="entry name" value="HTHTETR"/>
</dbReference>
<dbReference type="InterPro" id="IPR050109">
    <property type="entry name" value="HTH-type_TetR-like_transc_reg"/>
</dbReference>
<keyword evidence="1" id="KW-0805">Transcription regulation</keyword>
<keyword evidence="3" id="KW-0804">Transcription</keyword>
<evidence type="ECO:0000256" key="2">
    <source>
        <dbReference type="ARBA" id="ARBA00023125"/>
    </source>
</evidence>
<comment type="caution">
    <text evidence="6">The sequence shown here is derived from an EMBL/GenBank/DDBJ whole genome shotgun (WGS) entry which is preliminary data.</text>
</comment>
<dbReference type="InterPro" id="IPR036271">
    <property type="entry name" value="Tet_transcr_reg_TetR-rel_C_sf"/>
</dbReference>
<dbReference type="PROSITE" id="PS50977">
    <property type="entry name" value="HTH_TETR_2"/>
    <property type="match status" value="1"/>
</dbReference>
<name>A0ABS3WRU6_9ACTN</name>
<dbReference type="Pfam" id="PF00440">
    <property type="entry name" value="TetR_N"/>
    <property type="match status" value="1"/>
</dbReference>
<dbReference type="NCBIfam" id="NF041196">
    <property type="entry name" value="ScbR_bind_reg"/>
    <property type="match status" value="1"/>
</dbReference>
<keyword evidence="2 4" id="KW-0238">DNA-binding</keyword>
<keyword evidence="7" id="KW-1185">Reference proteome</keyword>
<gene>
    <name evidence="6" type="ORF">JW592_10280</name>
</gene>
<organism evidence="6 7">
    <name type="scientific">Streptomyces spirodelae</name>
    <dbReference type="NCBI Taxonomy" id="2812904"/>
    <lineage>
        <taxon>Bacteria</taxon>
        <taxon>Bacillati</taxon>
        <taxon>Actinomycetota</taxon>
        <taxon>Actinomycetes</taxon>
        <taxon>Kitasatosporales</taxon>
        <taxon>Streptomycetaceae</taxon>
        <taxon>Streptomyces</taxon>
    </lineage>
</organism>
<dbReference type="Proteomes" id="UP001518976">
    <property type="component" value="Unassembled WGS sequence"/>
</dbReference>
<dbReference type="InterPro" id="IPR001647">
    <property type="entry name" value="HTH_TetR"/>
</dbReference>
<dbReference type="RefSeq" id="WP_209264653.1">
    <property type="nucleotide sequence ID" value="NZ_JAFFZN010000007.1"/>
</dbReference>
<dbReference type="Pfam" id="PF21935">
    <property type="entry name" value="TetR_C_45"/>
    <property type="match status" value="1"/>
</dbReference>
<evidence type="ECO:0000256" key="1">
    <source>
        <dbReference type="ARBA" id="ARBA00023015"/>
    </source>
</evidence>
<evidence type="ECO:0000256" key="3">
    <source>
        <dbReference type="ARBA" id="ARBA00023163"/>
    </source>
</evidence>
<protein>
    <submittedName>
        <fullName evidence="6">TetR/AcrR family transcriptional regulator</fullName>
    </submittedName>
</protein>
<evidence type="ECO:0000313" key="6">
    <source>
        <dbReference type="EMBL" id="MBO8185848.1"/>
    </source>
</evidence>
<feature type="DNA-binding region" description="H-T-H motif" evidence="4">
    <location>
        <begin position="33"/>
        <end position="52"/>
    </location>
</feature>
<sequence length="209" mass="23176">MRRPKQDRAVHTRELILDAAAGVFDENGFAGASINKILSRAGVTAGAMYFHFRSKADLARAVIHTQSSALEIPEQPGGIQQLIDLTMYLTGQFTSNIRFRAGVRLAVEQGESGLQDYTAYRWWISIFERELVAARARGELLPGVDEASFARFVVASYTGTQVMSDIATARTDLAEQVVTMWRYLLPSIVPPLMLTHYVIDPARKDLISA</sequence>
<dbReference type="SUPFAM" id="SSF46689">
    <property type="entry name" value="Homeodomain-like"/>
    <property type="match status" value="1"/>
</dbReference>
<evidence type="ECO:0000259" key="5">
    <source>
        <dbReference type="PROSITE" id="PS50977"/>
    </source>
</evidence>
<dbReference type="EMBL" id="JAFFZN010000007">
    <property type="protein sequence ID" value="MBO8185848.1"/>
    <property type="molecule type" value="Genomic_DNA"/>
</dbReference>
<dbReference type="InterPro" id="IPR023772">
    <property type="entry name" value="DNA-bd_HTH_TetR-type_CS"/>
</dbReference>
<feature type="domain" description="HTH tetR-type" evidence="5">
    <location>
        <begin position="10"/>
        <end position="70"/>
    </location>
</feature>
<dbReference type="PANTHER" id="PTHR30055:SF234">
    <property type="entry name" value="HTH-TYPE TRANSCRIPTIONAL REGULATOR BETI"/>
    <property type="match status" value="1"/>
</dbReference>